<evidence type="ECO:0000256" key="2">
    <source>
        <dbReference type="PROSITE-ProRule" id="PRU00708"/>
    </source>
</evidence>
<keyword evidence="1" id="KW-0677">Repeat</keyword>
<dbReference type="InterPro" id="IPR002885">
    <property type="entry name" value="PPR_rpt"/>
</dbReference>
<feature type="repeat" description="PPR" evidence="2">
    <location>
        <begin position="431"/>
        <end position="465"/>
    </location>
</feature>
<dbReference type="Gene3D" id="1.25.40.10">
    <property type="entry name" value="Tetratricopeptide repeat domain"/>
    <property type="match status" value="1"/>
</dbReference>
<evidence type="ECO:0008006" key="4">
    <source>
        <dbReference type="Google" id="ProtNLM"/>
    </source>
</evidence>
<proteinExistence type="predicted"/>
<dbReference type="PROSITE" id="PS51375">
    <property type="entry name" value="PPR"/>
    <property type="match status" value="1"/>
</dbReference>
<accession>A0A7C9A4S4</accession>
<reference evidence="3" key="1">
    <citation type="journal article" date="2013" name="J. Plant Res.">
        <title>Effect of fungi and light on seed germination of three Opuntia species from semiarid lands of central Mexico.</title>
        <authorList>
            <person name="Delgado-Sanchez P."/>
            <person name="Jimenez-Bremont J.F."/>
            <person name="Guerrero-Gonzalez Mde L."/>
            <person name="Flores J."/>
        </authorList>
    </citation>
    <scope>NUCLEOTIDE SEQUENCE</scope>
    <source>
        <tissue evidence="3">Cladode</tissue>
    </source>
</reference>
<evidence type="ECO:0000256" key="1">
    <source>
        <dbReference type="ARBA" id="ARBA00022737"/>
    </source>
</evidence>
<sequence>MNMNPIPLSHQLRQPPCGSMIFTQHVAKLPFAERKRVDVSRTNLKVHLNTVICQRKTPKYLRHPRRNKLPDDSGIVVLRKPESEVKDHFEADVSGDLVDGVAINDESNDESGQEDESLVWQADEVEAISSLFQGRVPQRPGKLNRERPLPLPLPHKIRPLGLPTVKRHVRASTSPAVCSRLSVSQQIYKDPLFLMNLAREIRTLPAGENVSSVLNKCSRFLRKGSLSLTIRELGHMGLPERALQTFCWAQKQPHLFPDDRILSATVEMLARTHQLKLPFNLEKSISLASRGVLEALARGFIEGGSLSLAWKLLSTARKANRVLDSSIYAKLILELGKNPDRDSFVVSLLGKLSEHDSLNLSLQDCTGIMKVCIKLQKFEFVEYLFDWFRNSGNKPSVVMYTTVIHSRYSAKKYRDGLALIWEMESLGCLLDQPAYRVMIKLFVALDDIPRAMRYFSKMKDEGFSPTYDLYREMIYMYLLSGRLAKCKEICKELESAGFKLEGGLASRLLQLERSVG</sequence>
<dbReference type="InterPro" id="IPR011990">
    <property type="entry name" value="TPR-like_helical_dom_sf"/>
</dbReference>
<dbReference type="AlphaFoldDB" id="A0A7C9A4S4"/>
<dbReference type="EMBL" id="GISG01203631">
    <property type="protein sequence ID" value="MBA4659359.1"/>
    <property type="molecule type" value="Transcribed_RNA"/>
</dbReference>
<dbReference type="Pfam" id="PF13812">
    <property type="entry name" value="PPR_3"/>
    <property type="match status" value="1"/>
</dbReference>
<organism evidence="3">
    <name type="scientific">Opuntia streptacantha</name>
    <name type="common">Prickly pear cactus</name>
    <name type="synonym">Opuntia cardona</name>
    <dbReference type="NCBI Taxonomy" id="393608"/>
    <lineage>
        <taxon>Eukaryota</taxon>
        <taxon>Viridiplantae</taxon>
        <taxon>Streptophyta</taxon>
        <taxon>Embryophyta</taxon>
        <taxon>Tracheophyta</taxon>
        <taxon>Spermatophyta</taxon>
        <taxon>Magnoliopsida</taxon>
        <taxon>eudicotyledons</taxon>
        <taxon>Gunneridae</taxon>
        <taxon>Pentapetalae</taxon>
        <taxon>Caryophyllales</taxon>
        <taxon>Cactineae</taxon>
        <taxon>Cactaceae</taxon>
        <taxon>Opuntioideae</taxon>
        <taxon>Opuntia</taxon>
    </lineage>
</organism>
<evidence type="ECO:0000313" key="3">
    <source>
        <dbReference type="EMBL" id="MBA4659359.1"/>
    </source>
</evidence>
<name>A0A7C9A4S4_OPUST</name>
<dbReference type="PANTHER" id="PTHR47930:SF2">
    <property type="entry name" value="PENTATRICOPEPTIDE REPEAT PROTEIN (AFU_ORTHOLOGUE AFUA_8G04250)"/>
    <property type="match status" value="1"/>
</dbReference>
<reference evidence="3" key="2">
    <citation type="submission" date="2020-07" db="EMBL/GenBank/DDBJ databases">
        <authorList>
            <person name="Vera ALvarez R."/>
            <person name="Arias-Moreno D.M."/>
            <person name="Jimenez-Jacinto V."/>
            <person name="Jimenez-Bremont J.F."/>
            <person name="Swaminathan K."/>
            <person name="Moose S.P."/>
            <person name="Guerrero-Gonzalez M.L."/>
            <person name="Marino-Ramirez L."/>
            <person name="Landsman D."/>
            <person name="Rodriguez-Kessler M."/>
            <person name="Delgado-Sanchez P."/>
        </authorList>
    </citation>
    <scope>NUCLEOTIDE SEQUENCE</scope>
    <source>
        <tissue evidence="3">Cladode</tissue>
    </source>
</reference>
<dbReference type="NCBIfam" id="TIGR00756">
    <property type="entry name" value="PPR"/>
    <property type="match status" value="1"/>
</dbReference>
<dbReference type="PANTHER" id="PTHR47930">
    <property type="entry name" value="YALI0C12947P"/>
    <property type="match status" value="1"/>
</dbReference>
<protein>
    <recommendedName>
        <fullName evidence="4">Pentacotripeptide-repeat region of PRORP domain-containing protein</fullName>
    </recommendedName>
</protein>